<dbReference type="PROSITE" id="PS51257">
    <property type="entry name" value="PROKAR_LIPOPROTEIN"/>
    <property type="match status" value="1"/>
</dbReference>
<protein>
    <submittedName>
        <fullName evidence="3">Uncharacterized protein</fullName>
    </submittedName>
</protein>
<evidence type="ECO:0000256" key="1">
    <source>
        <dbReference type="SAM" id="MobiDB-lite"/>
    </source>
</evidence>
<comment type="caution">
    <text evidence="3">The sequence shown here is derived from an EMBL/GenBank/DDBJ whole genome shotgun (WGS) entry which is preliminary data.</text>
</comment>
<sequence length="155" mass="17409">MRQEVLFLVCCMFATSCCGVFYTTSKDNDYPRIGRRSFFTSSHENTYPRIGRSGSNHVGTLNTDIYKRRFTAGGGSSYPRLGRGGYFKSQGVAYPRIGRSESDSSDEIEDTDDTLPETNDNLPTLNDIRHAIGLQLPIAFLLWDQNGMLCLNFIL</sequence>
<dbReference type="AlphaFoldDB" id="A0AAN8JSG7"/>
<accession>A0AAN8JSG7</accession>
<feature type="signal peptide" evidence="2">
    <location>
        <begin position="1"/>
        <end position="19"/>
    </location>
</feature>
<reference evidence="3 4" key="1">
    <citation type="submission" date="2024-01" db="EMBL/GenBank/DDBJ databases">
        <title>The genome of the rayed Mediterranean limpet Patella caerulea (Linnaeus, 1758).</title>
        <authorList>
            <person name="Anh-Thu Weber A."/>
            <person name="Halstead-Nussloch G."/>
        </authorList>
    </citation>
    <scope>NUCLEOTIDE SEQUENCE [LARGE SCALE GENOMIC DNA]</scope>
    <source>
        <strain evidence="3">AATW-2023a</strain>
        <tissue evidence="3">Whole specimen</tissue>
    </source>
</reference>
<keyword evidence="4" id="KW-1185">Reference proteome</keyword>
<dbReference type="EMBL" id="JAZGQO010000007">
    <property type="protein sequence ID" value="KAK6181540.1"/>
    <property type="molecule type" value="Genomic_DNA"/>
</dbReference>
<organism evidence="3 4">
    <name type="scientific">Patella caerulea</name>
    <name type="common">Rayed Mediterranean limpet</name>
    <dbReference type="NCBI Taxonomy" id="87958"/>
    <lineage>
        <taxon>Eukaryota</taxon>
        <taxon>Metazoa</taxon>
        <taxon>Spiralia</taxon>
        <taxon>Lophotrochozoa</taxon>
        <taxon>Mollusca</taxon>
        <taxon>Gastropoda</taxon>
        <taxon>Patellogastropoda</taxon>
        <taxon>Patelloidea</taxon>
        <taxon>Patellidae</taxon>
        <taxon>Patella</taxon>
    </lineage>
</organism>
<evidence type="ECO:0000256" key="2">
    <source>
        <dbReference type="SAM" id="SignalP"/>
    </source>
</evidence>
<keyword evidence="2" id="KW-0732">Signal</keyword>
<dbReference type="Proteomes" id="UP001347796">
    <property type="component" value="Unassembled WGS sequence"/>
</dbReference>
<proteinExistence type="predicted"/>
<feature type="region of interest" description="Disordered" evidence="1">
    <location>
        <begin position="96"/>
        <end position="120"/>
    </location>
</feature>
<gene>
    <name evidence="3" type="ORF">SNE40_009372</name>
</gene>
<name>A0AAN8JSG7_PATCE</name>
<evidence type="ECO:0000313" key="4">
    <source>
        <dbReference type="Proteomes" id="UP001347796"/>
    </source>
</evidence>
<feature type="chain" id="PRO_5042973154" evidence="2">
    <location>
        <begin position="20"/>
        <end position="155"/>
    </location>
</feature>
<feature type="compositionally biased region" description="Acidic residues" evidence="1">
    <location>
        <begin position="103"/>
        <end position="115"/>
    </location>
</feature>
<evidence type="ECO:0000313" key="3">
    <source>
        <dbReference type="EMBL" id="KAK6181540.1"/>
    </source>
</evidence>